<evidence type="ECO:0000313" key="1">
    <source>
        <dbReference type="EMBL" id="KAJ9111462.1"/>
    </source>
</evidence>
<organism evidence="1 2">
    <name type="scientific">Naganishia cerealis</name>
    <dbReference type="NCBI Taxonomy" id="610337"/>
    <lineage>
        <taxon>Eukaryota</taxon>
        <taxon>Fungi</taxon>
        <taxon>Dikarya</taxon>
        <taxon>Basidiomycota</taxon>
        <taxon>Agaricomycotina</taxon>
        <taxon>Tremellomycetes</taxon>
        <taxon>Filobasidiales</taxon>
        <taxon>Filobasidiaceae</taxon>
        <taxon>Naganishia</taxon>
    </lineage>
</organism>
<name>A0ACC2WK62_9TREE</name>
<reference evidence="1" key="1">
    <citation type="submission" date="2023-04" db="EMBL/GenBank/DDBJ databases">
        <title>Draft Genome sequencing of Naganishia species isolated from polar environments using Oxford Nanopore Technology.</title>
        <authorList>
            <person name="Leo P."/>
            <person name="Venkateswaran K."/>
        </authorList>
    </citation>
    <scope>NUCLEOTIDE SEQUENCE</scope>
    <source>
        <strain evidence="1">MNA-CCFEE 5261</strain>
    </source>
</reference>
<sequence length="335" mass="35734">MPLALDYDSDGDEGDDARTSPARPPPALGLPPPKNKKRPLKIGFDHPLLSAPRPAAQPDGDERTAKKQRTADADDGAPPPPEMGKGKGKGKGKSTLLDMLPPPKRALPPSSRAPPPSSRAVQPPPTTEPPSPPPEEPAQLDLFGLAAPSVTVPLQTTTAAAAAAPTISSAPAITEYTPPIPTAQDPYPGYYPLPSGGWAAYDPTYYAQFFPPTTTASAQLVEQGAMGRGWSDVQTEQDNAVHVDVRKGLEQARKEQDELKRLTAPTLYAEENTYKVRTHPPTPRLVAPLTHIPLPLPATVRRKDPRKGRTTASALRPTQRRTCESPGARGKDCAE</sequence>
<comment type="caution">
    <text evidence="1">The sequence shown here is derived from an EMBL/GenBank/DDBJ whole genome shotgun (WGS) entry which is preliminary data.</text>
</comment>
<protein>
    <submittedName>
        <fullName evidence="1">Uncharacterized protein</fullName>
    </submittedName>
</protein>
<gene>
    <name evidence="1" type="ORF">QFC19_001231</name>
</gene>
<keyword evidence="2" id="KW-1185">Reference proteome</keyword>
<accession>A0ACC2WK62</accession>
<evidence type="ECO:0000313" key="2">
    <source>
        <dbReference type="Proteomes" id="UP001241377"/>
    </source>
</evidence>
<proteinExistence type="predicted"/>
<dbReference type="EMBL" id="JASBWR010000008">
    <property type="protein sequence ID" value="KAJ9111462.1"/>
    <property type="molecule type" value="Genomic_DNA"/>
</dbReference>
<dbReference type="Proteomes" id="UP001241377">
    <property type="component" value="Unassembled WGS sequence"/>
</dbReference>